<dbReference type="NCBIfam" id="NF033580">
    <property type="entry name" value="transpos_IS5_3"/>
    <property type="match status" value="1"/>
</dbReference>
<dbReference type="Proteomes" id="UP000017668">
    <property type="component" value="Unassembled WGS sequence"/>
</dbReference>
<dbReference type="PANTHER" id="PTHR30007">
    <property type="entry name" value="PHP DOMAIN PROTEIN"/>
    <property type="match status" value="1"/>
</dbReference>
<gene>
    <name evidence="2" type="ORF">C241_16898</name>
</gene>
<comment type="caution">
    <text evidence="2">The sequence shown here is derived from an EMBL/GenBank/DDBJ whole genome shotgun (WGS) entry which is preliminary data.</text>
</comment>
<proteinExistence type="predicted"/>
<keyword evidence="3" id="KW-1185">Reference proteome</keyword>
<evidence type="ECO:0000313" key="3">
    <source>
        <dbReference type="Proteomes" id="UP000017668"/>
    </source>
</evidence>
<organism evidence="2 3">
    <name type="scientific">Bradyrhizobium lupini HPC(L)</name>
    <dbReference type="NCBI Taxonomy" id="1229491"/>
    <lineage>
        <taxon>Bacteria</taxon>
        <taxon>Pseudomonadati</taxon>
        <taxon>Pseudomonadota</taxon>
        <taxon>Alphaproteobacteria</taxon>
        <taxon>Hyphomicrobiales</taxon>
        <taxon>Nitrobacteraceae</taxon>
        <taxon>Bradyrhizobium</taxon>
    </lineage>
</organism>
<accession>A0ABP2RPJ4</accession>
<dbReference type="EMBL" id="AMQQ01000023">
    <property type="protein sequence ID" value="EKJ94955.1"/>
    <property type="molecule type" value="Genomic_DNA"/>
</dbReference>
<dbReference type="InterPro" id="IPR002559">
    <property type="entry name" value="Transposase_11"/>
</dbReference>
<feature type="domain" description="Transposase IS4-like" evidence="1">
    <location>
        <begin position="2"/>
        <end position="118"/>
    </location>
</feature>
<name>A0ABP2RPJ4_RHILU</name>
<protein>
    <submittedName>
        <fullName evidence="2">Transposase</fullName>
    </submittedName>
</protein>
<evidence type="ECO:0000313" key="2">
    <source>
        <dbReference type="EMBL" id="EKJ94955.1"/>
    </source>
</evidence>
<dbReference type="Pfam" id="PF01609">
    <property type="entry name" value="DDE_Tnp_1"/>
    <property type="match status" value="1"/>
</dbReference>
<dbReference type="PANTHER" id="PTHR30007:SF1">
    <property type="entry name" value="BLR1914 PROTEIN"/>
    <property type="match status" value="1"/>
</dbReference>
<evidence type="ECO:0000259" key="1">
    <source>
        <dbReference type="Pfam" id="PF01609"/>
    </source>
</evidence>
<sequence length="128" mass="14627">MTDGNGLPIKITITPGNAHDLTAADELLDSRPIGAMLLADKAYDADWLRAKVKTKRSWANIPPKSNRKISLVFSPWLYKKRNLIERFFSKLKCYRRIATRYDKLGMNFLAMTKLACIRLTSRHNESTA</sequence>
<reference evidence="2 3" key="1">
    <citation type="journal article" date="2013" name="Genome Announc.">
        <title>Genome Sequence of Rhizobium lupini HPC(L) Isolated from Saline Desert Soil, Kutch (Gujarat).</title>
        <authorList>
            <person name="Agarwal L."/>
            <person name="Purohit H.J."/>
        </authorList>
    </citation>
    <scope>NUCLEOTIDE SEQUENCE [LARGE SCALE GENOMIC DNA]</scope>
    <source>
        <strain evidence="3">HPC(L)</strain>
    </source>
</reference>